<feature type="chain" id="PRO_5012594078" evidence="4">
    <location>
        <begin position="18"/>
        <end position="1005"/>
    </location>
</feature>
<keyword evidence="4" id="KW-0732">Signal</keyword>
<dbReference type="Gene3D" id="2.60.40.1210">
    <property type="entry name" value="Cellobiose dehydrogenase, cytochrome domain"/>
    <property type="match status" value="1"/>
</dbReference>
<dbReference type="Gene3D" id="3.30.410.10">
    <property type="entry name" value="Cholesterol Oxidase, domain 2"/>
    <property type="match status" value="1"/>
</dbReference>
<gene>
    <name evidence="7" type="ORF">BK809_0000870</name>
</gene>
<keyword evidence="2" id="KW-0285">Flavoprotein</keyword>
<dbReference type="Pfam" id="PF05199">
    <property type="entry name" value="GMC_oxred_C"/>
    <property type="match status" value="1"/>
</dbReference>
<evidence type="ECO:0000313" key="8">
    <source>
        <dbReference type="Proteomes" id="UP000190776"/>
    </source>
</evidence>
<dbReference type="EMBL" id="MSZU01000086">
    <property type="protein sequence ID" value="OMP85116.1"/>
    <property type="molecule type" value="Genomic_DNA"/>
</dbReference>
<comment type="caution">
    <text evidence="7">The sequence shown here is derived from an EMBL/GenBank/DDBJ whole genome shotgun (WGS) entry which is preliminary data.</text>
</comment>
<dbReference type="InterPro" id="IPR015920">
    <property type="entry name" value="Cellobiose_DH-like_cyt"/>
</dbReference>
<accession>A0A1S8BCG6</accession>
<reference evidence="7 8" key="1">
    <citation type="submission" date="2017-01" db="EMBL/GenBank/DDBJ databases">
        <title>Draft genome sequence of Diplodia seriata F98.1, a fungal species involved in grapevine trunk diseases.</title>
        <authorList>
            <person name="Robert-Siegwald G."/>
            <person name="Vallet J."/>
            <person name="Abou-Mansour E."/>
            <person name="Xu J."/>
            <person name="Rey P."/>
            <person name="Bertsch C."/>
            <person name="Rego C."/>
            <person name="Larignon P."/>
            <person name="Fontaine F."/>
            <person name="Lebrun M.-H."/>
        </authorList>
    </citation>
    <scope>NUCLEOTIDE SEQUENCE [LARGE SCALE GENOMIC DNA]</scope>
    <source>
        <strain evidence="7 8">F98.1</strain>
    </source>
</reference>
<dbReference type="InterPro" id="IPR053208">
    <property type="entry name" value="GMC_Oxidoreductase_CD"/>
</dbReference>
<dbReference type="SUPFAM" id="SSF54373">
    <property type="entry name" value="FAD-linked reductases, C-terminal domain"/>
    <property type="match status" value="1"/>
</dbReference>
<dbReference type="GO" id="GO:0050660">
    <property type="term" value="F:flavin adenine dinucleotide binding"/>
    <property type="evidence" value="ECO:0007669"/>
    <property type="project" value="InterPro"/>
</dbReference>
<dbReference type="PANTHER" id="PTHR47190">
    <property type="entry name" value="DEHYDROGENASE, PUTATIVE-RELATED"/>
    <property type="match status" value="1"/>
</dbReference>
<name>A0A1S8BCG6_9PEZI</name>
<feature type="region of interest" description="Disordered" evidence="3">
    <location>
        <begin position="206"/>
        <end position="236"/>
    </location>
</feature>
<protein>
    <submittedName>
        <fullName evidence="7">Cellobiose dehydrogenase</fullName>
    </submittedName>
</protein>
<proteinExistence type="inferred from homology"/>
<organism evidence="7 8">
    <name type="scientific">Diplodia seriata</name>
    <dbReference type="NCBI Taxonomy" id="420778"/>
    <lineage>
        <taxon>Eukaryota</taxon>
        <taxon>Fungi</taxon>
        <taxon>Dikarya</taxon>
        <taxon>Ascomycota</taxon>
        <taxon>Pezizomycotina</taxon>
        <taxon>Dothideomycetes</taxon>
        <taxon>Dothideomycetes incertae sedis</taxon>
        <taxon>Botryosphaeriales</taxon>
        <taxon>Botryosphaeriaceae</taxon>
        <taxon>Diplodia</taxon>
    </lineage>
</organism>
<evidence type="ECO:0000313" key="7">
    <source>
        <dbReference type="EMBL" id="OMP85116.1"/>
    </source>
</evidence>
<dbReference type="Pfam" id="PF16010">
    <property type="entry name" value="CDH-cyt"/>
    <property type="match status" value="1"/>
</dbReference>
<dbReference type="PROSITE" id="PS00623">
    <property type="entry name" value="GMC_OXRED_1"/>
    <property type="match status" value="1"/>
</dbReference>
<evidence type="ECO:0000256" key="2">
    <source>
        <dbReference type="RuleBase" id="RU003968"/>
    </source>
</evidence>
<dbReference type="SUPFAM" id="SSF49344">
    <property type="entry name" value="CBD9-like"/>
    <property type="match status" value="1"/>
</dbReference>
<evidence type="ECO:0000259" key="6">
    <source>
        <dbReference type="PROSITE" id="PS00624"/>
    </source>
</evidence>
<feature type="domain" description="Glucose-methanol-choline oxidoreductase N-terminal" evidence="6">
    <location>
        <begin position="489"/>
        <end position="503"/>
    </location>
</feature>
<feature type="signal peptide" evidence="4">
    <location>
        <begin position="1"/>
        <end position="17"/>
    </location>
</feature>
<evidence type="ECO:0000259" key="5">
    <source>
        <dbReference type="PROSITE" id="PS00623"/>
    </source>
</evidence>
<evidence type="ECO:0000256" key="3">
    <source>
        <dbReference type="SAM" id="MobiDB-lite"/>
    </source>
</evidence>
<sequence>MRANVAAVAALAGAARAATSTSAYTDSTTGIKFQRWQDETTGFSFGVALPESPDAKTDIIGQMVAPGSGWAGVSMTSSMMASTLIAAWPNGEDIVASARKTNAYSNPAVMDAVTLTTIPEGTFVNSTHYSYTFLCSGCVTGDSGAFDVTGTTGVLGWAFSKTAPTSPGSASATLNYHAAGFGAFGMTIADAESADFATWSKLATGSSGASSSSSASNSTTTPAGSATTPSSTPLATPSTLSDTYDYIVVGGGAAGIVAAERLAESKASVLLIERGGASSASSGGKDMLDWNSTVTPYDVPAYGYAVSSTGDVSYCTDTASQAGCILGGSSSINAEMFVKPQEADFENWPQGWSWADVESSAEAFYERNPGTTLPSADGRRYNQGVYETLSKLFKSNGWSEVDAIEEPNKKEKVFSHPPFNVKDSLRAGPVLTYLPEAQALDNFKLQLNSKVVRVMRTGSSITGVEIENADGAAQIINLTKNGKVVLAAGALSTPRILFNSGIGPADQLEIVNSANNGITLDSADYIELPVGKGLKDHPILSMTVKVNGGNMTVFDPTNPSDSDIALYKQGSGPLAEGMQRLNFWTSVEGSDGKTRYVQGTTSVSSSNEIKVKVYLTHGLTSTGRLGIDESGATTLMTEPWLTTDADKAAITSFINEFFGYVQKSGTMSVTSTTGGNVTAADLIAKLTTGSHFVGTAKMGTDSGLENDGTSVVDTDCKVYGTDNLYVVDASIHPDLPTGNTQAIVYVAAEHAAKKISGQTTTISTGSSSSSSSSAASSQSSVAASSGSETESSSSAVADQSASETSTVAAATTPAPSSGSGAEGAADSGKSTVTTTVTVKNTSLTTVFVTVAAGEAASATPAAAIAASGSAAGAVGAASVETSTYIVSAAASASAAAQQGQGGKPQAQGQGQGQQAQATTFATQVVAAETSSAVATPSALPSLVASGIASNWTNIIPSAALTQVISTPTGAAAVQGEALPEGTRIKDVLEWFTFVFESVVKGALRR</sequence>
<dbReference type="InterPro" id="IPR036188">
    <property type="entry name" value="FAD/NAD-bd_sf"/>
</dbReference>
<keyword evidence="2" id="KW-0274">FAD</keyword>
<dbReference type="InterPro" id="IPR007867">
    <property type="entry name" value="GMC_OxRtase_C"/>
</dbReference>
<dbReference type="GO" id="GO:0016614">
    <property type="term" value="F:oxidoreductase activity, acting on CH-OH group of donors"/>
    <property type="evidence" value="ECO:0007669"/>
    <property type="project" value="InterPro"/>
</dbReference>
<dbReference type="STRING" id="420778.A0A1S8BCG6"/>
<dbReference type="AlphaFoldDB" id="A0A1S8BCG6"/>
<dbReference type="Gene3D" id="3.50.50.60">
    <property type="entry name" value="FAD/NAD(P)-binding domain"/>
    <property type="match status" value="1"/>
</dbReference>
<dbReference type="CDD" id="cd09630">
    <property type="entry name" value="CDH_like_cytochrome"/>
    <property type="match status" value="1"/>
</dbReference>
<dbReference type="PANTHER" id="PTHR47190:SF4">
    <property type="entry name" value="DEHYDROGENASE, PUTATIVE-RELATED"/>
    <property type="match status" value="1"/>
</dbReference>
<dbReference type="InterPro" id="IPR000172">
    <property type="entry name" value="GMC_OxRdtase_N"/>
</dbReference>
<feature type="domain" description="Glucose-methanol-choline oxidoreductase N-terminal" evidence="5">
    <location>
        <begin position="323"/>
        <end position="346"/>
    </location>
</feature>
<evidence type="ECO:0000256" key="4">
    <source>
        <dbReference type="SAM" id="SignalP"/>
    </source>
</evidence>
<dbReference type="SUPFAM" id="SSF51905">
    <property type="entry name" value="FAD/NAD(P)-binding domain"/>
    <property type="match status" value="1"/>
</dbReference>
<dbReference type="PROSITE" id="PS00624">
    <property type="entry name" value="GMC_OXRED_2"/>
    <property type="match status" value="1"/>
</dbReference>
<feature type="region of interest" description="Disordered" evidence="3">
    <location>
        <begin position="781"/>
        <end position="830"/>
    </location>
</feature>
<comment type="similarity">
    <text evidence="1 2">Belongs to the GMC oxidoreductase family.</text>
</comment>
<dbReference type="OrthoDB" id="413885at2759"/>
<evidence type="ECO:0000256" key="1">
    <source>
        <dbReference type="ARBA" id="ARBA00010790"/>
    </source>
</evidence>
<dbReference type="Pfam" id="PF00732">
    <property type="entry name" value="GMC_oxred_N"/>
    <property type="match status" value="1"/>
</dbReference>
<dbReference type="Proteomes" id="UP000190776">
    <property type="component" value="Unassembled WGS sequence"/>
</dbReference>